<dbReference type="PANTHER" id="PTHR35510">
    <property type="entry name" value="DBH-LIKE MONOOXYGENASE"/>
    <property type="match status" value="1"/>
</dbReference>
<name>A0A843U267_COLES</name>
<evidence type="ECO:0000313" key="1">
    <source>
        <dbReference type="EMBL" id="MQL77718.1"/>
    </source>
</evidence>
<accession>A0A843U267</accession>
<comment type="caution">
    <text evidence="1">The sequence shown here is derived from an EMBL/GenBank/DDBJ whole genome shotgun (WGS) entry which is preliminary data.</text>
</comment>
<protein>
    <submittedName>
        <fullName evidence="1">Uncharacterized protein</fullName>
    </submittedName>
</protein>
<dbReference type="EMBL" id="NMUH01000363">
    <property type="protein sequence ID" value="MQL77718.1"/>
    <property type="molecule type" value="Genomic_DNA"/>
</dbReference>
<gene>
    <name evidence="1" type="ORF">Taro_010142</name>
</gene>
<keyword evidence="2" id="KW-1185">Reference proteome</keyword>
<reference evidence="1" key="1">
    <citation type="submission" date="2017-07" db="EMBL/GenBank/DDBJ databases">
        <title>Taro Niue Genome Assembly and Annotation.</title>
        <authorList>
            <person name="Atibalentja N."/>
            <person name="Keating K."/>
            <person name="Fields C.J."/>
        </authorList>
    </citation>
    <scope>NUCLEOTIDE SEQUENCE</scope>
    <source>
        <strain evidence="1">Niue_2</strain>
        <tissue evidence="1">Leaf</tissue>
    </source>
</reference>
<dbReference type="OrthoDB" id="1937743at2759"/>
<evidence type="ECO:0000313" key="2">
    <source>
        <dbReference type="Proteomes" id="UP000652761"/>
    </source>
</evidence>
<dbReference type="Proteomes" id="UP000652761">
    <property type="component" value="Unassembled WGS sequence"/>
</dbReference>
<organism evidence="1 2">
    <name type="scientific">Colocasia esculenta</name>
    <name type="common">Wild taro</name>
    <name type="synonym">Arum esculentum</name>
    <dbReference type="NCBI Taxonomy" id="4460"/>
    <lineage>
        <taxon>Eukaryota</taxon>
        <taxon>Viridiplantae</taxon>
        <taxon>Streptophyta</taxon>
        <taxon>Embryophyta</taxon>
        <taxon>Tracheophyta</taxon>
        <taxon>Spermatophyta</taxon>
        <taxon>Magnoliopsida</taxon>
        <taxon>Liliopsida</taxon>
        <taxon>Araceae</taxon>
        <taxon>Aroideae</taxon>
        <taxon>Colocasieae</taxon>
        <taxon>Colocasia</taxon>
    </lineage>
</organism>
<sequence length="257" mass="27773">MEFYGFPPGGVAGEMAGYALAKVKRKELEEVYDEFSEFSLSSPARKIRRLDAELPPIMEEEEPAATLVFGQPLPEEELQICSKQLTSAELTNAEASTPLNDERAIVLYKPVNVPVLDSSCPSNVFLSVDPDMIAGFKNQVLWRSRQNIVKTRDEEAEASSGNGQAAGTSCLAVVPWMPSQVSEPANVSGAKNRLVEQEMAPADAEGSSMDIEVEQGQANGVTIPGIAAADGLQHWQQHCMTTQVGASESTPVMWSWG</sequence>
<dbReference type="PANTHER" id="PTHR35510:SF1">
    <property type="entry name" value="DBH-LIKE MONOOXYGENASE"/>
    <property type="match status" value="1"/>
</dbReference>
<dbReference type="AlphaFoldDB" id="A0A843U267"/>
<proteinExistence type="predicted"/>